<evidence type="ECO:0008006" key="4">
    <source>
        <dbReference type="Google" id="ProtNLM"/>
    </source>
</evidence>
<organism evidence="2 3">
    <name type="scientific">Metasolibacillus meyeri</name>
    <dbReference type="NCBI Taxonomy" id="1071052"/>
    <lineage>
        <taxon>Bacteria</taxon>
        <taxon>Bacillati</taxon>
        <taxon>Bacillota</taxon>
        <taxon>Bacilli</taxon>
        <taxon>Bacillales</taxon>
        <taxon>Caryophanaceae</taxon>
        <taxon>Metasolibacillus</taxon>
    </lineage>
</organism>
<keyword evidence="1" id="KW-1133">Transmembrane helix</keyword>
<evidence type="ECO:0000256" key="1">
    <source>
        <dbReference type="SAM" id="Phobius"/>
    </source>
</evidence>
<gene>
    <name evidence="2" type="ORF">P9B03_09810</name>
</gene>
<accession>A0AAW9NMS5</accession>
<comment type="caution">
    <text evidence="2">The sequence shown here is derived from an EMBL/GenBank/DDBJ whole genome shotgun (WGS) entry which is preliminary data.</text>
</comment>
<dbReference type="RefSeq" id="WP_326123239.1">
    <property type="nucleotide sequence ID" value="NZ_JARSFG010000014.1"/>
</dbReference>
<evidence type="ECO:0000313" key="3">
    <source>
        <dbReference type="Proteomes" id="UP001344888"/>
    </source>
</evidence>
<sequence length="59" mass="7104">MNFVVTFGDFIATILYLLFWIMILIIIITIFKKIKSFSKRHKEMNEKLNIIIKLLEDNK</sequence>
<keyword evidence="1" id="KW-0472">Membrane</keyword>
<proteinExistence type="predicted"/>
<keyword evidence="3" id="KW-1185">Reference proteome</keyword>
<dbReference type="Proteomes" id="UP001344888">
    <property type="component" value="Unassembled WGS sequence"/>
</dbReference>
<evidence type="ECO:0000313" key="2">
    <source>
        <dbReference type="EMBL" id="MEC1178777.1"/>
    </source>
</evidence>
<reference evidence="2 3" key="1">
    <citation type="submission" date="2023-03" db="EMBL/GenBank/DDBJ databases">
        <title>Bacillus Genome Sequencing.</title>
        <authorList>
            <person name="Dunlap C."/>
        </authorList>
    </citation>
    <scope>NUCLEOTIDE SEQUENCE [LARGE SCALE GENOMIC DNA]</scope>
    <source>
        <strain evidence="2 3">B-59205</strain>
    </source>
</reference>
<dbReference type="AlphaFoldDB" id="A0AAW9NMS5"/>
<dbReference type="EMBL" id="JARSFG010000014">
    <property type="protein sequence ID" value="MEC1178777.1"/>
    <property type="molecule type" value="Genomic_DNA"/>
</dbReference>
<name>A0AAW9NMS5_9BACL</name>
<feature type="transmembrane region" description="Helical" evidence="1">
    <location>
        <begin position="12"/>
        <end position="31"/>
    </location>
</feature>
<keyword evidence="1" id="KW-0812">Transmembrane</keyword>
<protein>
    <recommendedName>
        <fullName evidence="4">DUF4083 domain-containing protein</fullName>
    </recommendedName>
</protein>